<name>A0A3R7E2K0_9BURK</name>
<evidence type="ECO:0000256" key="1">
    <source>
        <dbReference type="ARBA" id="ARBA00009437"/>
    </source>
</evidence>
<feature type="domain" description="HTH lysR-type" evidence="5">
    <location>
        <begin position="3"/>
        <end position="60"/>
    </location>
</feature>
<dbReference type="GO" id="GO:0003700">
    <property type="term" value="F:DNA-binding transcription factor activity"/>
    <property type="evidence" value="ECO:0007669"/>
    <property type="project" value="InterPro"/>
</dbReference>
<dbReference type="Gene3D" id="3.40.190.290">
    <property type="match status" value="1"/>
</dbReference>
<accession>A0A3R7E2K0</accession>
<dbReference type="InterPro" id="IPR036390">
    <property type="entry name" value="WH_DNA-bd_sf"/>
</dbReference>
<comment type="caution">
    <text evidence="6">The sequence shown here is derived from an EMBL/GenBank/DDBJ whole genome shotgun (WGS) entry which is preliminary data.</text>
</comment>
<dbReference type="EMBL" id="MCAS01000056">
    <property type="protein sequence ID" value="RKF33453.1"/>
    <property type="molecule type" value="Genomic_DNA"/>
</dbReference>
<dbReference type="PANTHER" id="PTHR30537:SF72">
    <property type="entry name" value="LYSR FAMILY TRANSCRIPTIONAL REGULATOR"/>
    <property type="match status" value="1"/>
</dbReference>
<dbReference type="PRINTS" id="PR00039">
    <property type="entry name" value="HTHLYSR"/>
</dbReference>
<gene>
    <name evidence="6" type="ORF">BCY88_10390</name>
</gene>
<keyword evidence="2" id="KW-0805">Transcription regulation</keyword>
<evidence type="ECO:0000256" key="3">
    <source>
        <dbReference type="ARBA" id="ARBA00023125"/>
    </source>
</evidence>
<protein>
    <submittedName>
        <fullName evidence="6">LysR family transcriptional regulator</fullName>
    </submittedName>
</protein>
<dbReference type="SUPFAM" id="SSF53850">
    <property type="entry name" value="Periplasmic binding protein-like II"/>
    <property type="match status" value="1"/>
</dbReference>
<dbReference type="InterPro" id="IPR005119">
    <property type="entry name" value="LysR_subst-bd"/>
</dbReference>
<dbReference type="FunFam" id="1.10.10.10:FF:000001">
    <property type="entry name" value="LysR family transcriptional regulator"/>
    <property type="match status" value="1"/>
</dbReference>
<dbReference type="PANTHER" id="PTHR30537">
    <property type="entry name" value="HTH-TYPE TRANSCRIPTIONAL REGULATOR"/>
    <property type="match status" value="1"/>
</dbReference>
<sequence>MRDRLSGIAAFVNAAEAGSFALAAERMHLSRSAVGKTIARLEDQLGTRLFHRTTRSQSLTEDGHAFYERCVRALAELEAGEATLHAGRHDPQGRLHVSVPVLFGRRCVAPILLELAQRYPQLELQVSFTDRVTDLVEEGIDLVVRSGHLRGAPAGLVARRLGEQVMALCAAPAYLARHGTPRTVADLATHQGIFYVTGRQEAAWPLPDENGAWQSVVARHRLRLDDLETILAATIAGAGIARVPCWLIADALDSGALVKVLPELPGPRIELHLAWQQTRHLPSRMRVAIDELAARLPGILAAGATEVAAA</sequence>
<dbReference type="InterPro" id="IPR058163">
    <property type="entry name" value="LysR-type_TF_proteobact-type"/>
</dbReference>
<dbReference type="RefSeq" id="WP_120348573.1">
    <property type="nucleotide sequence ID" value="NZ_MCAS01000056.1"/>
</dbReference>
<dbReference type="InterPro" id="IPR036388">
    <property type="entry name" value="WH-like_DNA-bd_sf"/>
</dbReference>
<dbReference type="SUPFAM" id="SSF46785">
    <property type="entry name" value="Winged helix' DNA-binding domain"/>
    <property type="match status" value="1"/>
</dbReference>
<dbReference type="OrthoDB" id="9110639at2"/>
<evidence type="ECO:0000259" key="5">
    <source>
        <dbReference type="PROSITE" id="PS50931"/>
    </source>
</evidence>
<keyword evidence="3" id="KW-0238">DNA-binding</keyword>
<proteinExistence type="inferred from homology"/>
<dbReference type="PROSITE" id="PS50931">
    <property type="entry name" value="HTH_LYSR"/>
    <property type="match status" value="1"/>
</dbReference>
<reference evidence="6 7" key="1">
    <citation type="submission" date="2016-07" db="EMBL/GenBank/DDBJ databases">
        <title>Genome analysis of Burkholderia fungorum ES3-20.</title>
        <authorList>
            <person name="Xu D."/>
            <person name="Yao R."/>
            <person name="Zheng S."/>
        </authorList>
    </citation>
    <scope>NUCLEOTIDE SEQUENCE [LARGE SCALE GENOMIC DNA]</scope>
    <source>
        <strain evidence="6 7">ES3-20</strain>
    </source>
</reference>
<evidence type="ECO:0000256" key="2">
    <source>
        <dbReference type="ARBA" id="ARBA00023015"/>
    </source>
</evidence>
<dbReference type="InterPro" id="IPR000847">
    <property type="entry name" value="LysR_HTH_N"/>
</dbReference>
<dbReference type="Pfam" id="PF03466">
    <property type="entry name" value="LysR_substrate"/>
    <property type="match status" value="1"/>
</dbReference>
<evidence type="ECO:0000313" key="7">
    <source>
        <dbReference type="Proteomes" id="UP000283709"/>
    </source>
</evidence>
<organism evidence="6 7">
    <name type="scientific">Paraburkholderia fungorum</name>
    <dbReference type="NCBI Taxonomy" id="134537"/>
    <lineage>
        <taxon>Bacteria</taxon>
        <taxon>Pseudomonadati</taxon>
        <taxon>Pseudomonadota</taxon>
        <taxon>Betaproteobacteria</taxon>
        <taxon>Burkholderiales</taxon>
        <taxon>Burkholderiaceae</taxon>
        <taxon>Paraburkholderia</taxon>
    </lineage>
</organism>
<dbReference type="AlphaFoldDB" id="A0A3R7E2K0"/>
<evidence type="ECO:0000256" key="4">
    <source>
        <dbReference type="ARBA" id="ARBA00023163"/>
    </source>
</evidence>
<dbReference type="Proteomes" id="UP000283709">
    <property type="component" value="Unassembled WGS sequence"/>
</dbReference>
<dbReference type="Pfam" id="PF00126">
    <property type="entry name" value="HTH_1"/>
    <property type="match status" value="1"/>
</dbReference>
<dbReference type="GO" id="GO:0006351">
    <property type="term" value="P:DNA-templated transcription"/>
    <property type="evidence" value="ECO:0007669"/>
    <property type="project" value="TreeGrafter"/>
</dbReference>
<dbReference type="CDD" id="cd08475">
    <property type="entry name" value="PBP2_CrgA_like_6"/>
    <property type="match status" value="1"/>
</dbReference>
<comment type="similarity">
    <text evidence="1">Belongs to the LysR transcriptional regulatory family.</text>
</comment>
<keyword evidence="4" id="KW-0804">Transcription</keyword>
<dbReference type="GO" id="GO:0043565">
    <property type="term" value="F:sequence-specific DNA binding"/>
    <property type="evidence" value="ECO:0007669"/>
    <property type="project" value="TreeGrafter"/>
</dbReference>
<evidence type="ECO:0000313" key="6">
    <source>
        <dbReference type="EMBL" id="RKF33453.1"/>
    </source>
</evidence>
<dbReference type="Gene3D" id="1.10.10.10">
    <property type="entry name" value="Winged helix-like DNA-binding domain superfamily/Winged helix DNA-binding domain"/>
    <property type="match status" value="1"/>
</dbReference>